<feature type="compositionally biased region" description="Low complexity" evidence="5">
    <location>
        <begin position="32"/>
        <end position="45"/>
    </location>
</feature>
<keyword evidence="3 4" id="KW-0175">Coiled coil</keyword>
<gene>
    <name evidence="6" type="ORF">GLOTRDRAFT_135667</name>
</gene>
<feature type="compositionally biased region" description="Basic and acidic residues" evidence="5">
    <location>
        <begin position="883"/>
        <end position="894"/>
    </location>
</feature>
<evidence type="ECO:0000313" key="7">
    <source>
        <dbReference type="Proteomes" id="UP000030669"/>
    </source>
</evidence>
<dbReference type="OMA" id="IYPVTCV"/>
<keyword evidence="7" id="KW-1185">Reference proteome</keyword>
<name>S7QP75_GLOTA</name>
<dbReference type="InterPro" id="IPR018791">
    <property type="entry name" value="UV_resistance/autophagy_Atg14"/>
</dbReference>
<dbReference type="PANTHER" id="PTHR15157">
    <property type="entry name" value="UV RADIATION RESISTANCE-ASSOCIATED GENE PROTEIN"/>
    <property type="match status" value="1"/>
</dbReference>
<dbReference type="GeneID" id="19303366"/>
<proteinExistence type="inferred from homology"/>
<evidence type="ECO:0000256" key="3">
    <source>
        <dbReference type="ARBA" id="ARBA00023054"/>
    </source>
</evidence>
<feature type="compositionally biased region" description="Low complexity" evidence="5">
    <location>
        <begin position="861"/>
        <end position="875"/>
    </location>
</feature>
<feature type="compositionally biased region" description="Polar residues" evidence="5">
    <location>
        <begin position="476"/>
        <end position="485"/>
    </location>
</feature>
<sequence length="957" mass="103211">MTQPSEQSQFTSLGRLSDDLDLTVGRRRGRRISSSSVVTTKTTQSEDSEDVHNAATIDDTQRRRAASKVSFLGQAAGGSSPHAGSLRRHSQVYGSPSSSRPVHKRTTSTGSYRSLGTSSVGITEENNVPPVTPAPLSRLLPDNSQCSLEKIVSSRLVETFITITVPPSYAESSVGSAPSSLRHVKSTDLASASRPVSPALGTHNTKGTVSAPKHKRGSSASSVSPQHMSRTRPTSSSLRSSSSESSPPSPTRSQAMPSHSRTKSSQVGSRLRSDGSGNNATAPQAFPSAGAAAHSIRVPDYISPIHRPSTNPYFSLDPASGHDFPAWTDLNAQDIKVELWGKVGRGWGTDKLSNGKGKEKAIDSCIHSDESTTWHVLEKWDVKFTDLTPCTEDLASHSSHIAFNTLTITFTPFGRTYYVPRRSLPPNSPRPPSPSGGYNSDLEQPSVTTLGSAGDIIVPASTSGLDDARARASSIRGDQNTAQVTRSKRHPESSKTASWQDLVRLVTLQACILDTKQSLSQILQNVDNLVNDGLNDLKREVSERQAWVDQLHSEIKEVEGTSNDFRTRIRSRAEDLRRRRDVLRQAREELQLDIFGEHEIDEELEDMREQLSSLRSNFSPVRTTLVATLASIFPIELLSTTPDLLYTILDVPLPIPSGSTDPAPPLSVPSRKDINEDTVATALGYAAQVVQLLAAYMGIRLVYPVTCIGSRSLVRDGISTMVGPRMFPLYSKGVDTYRFEYGVYLLNKDIEMLMTERELRAADTRYTLPNLNNLLLTLSAGDGVHLPIPVPEDSQPSSRAESPLPAIDSSSTIVAGDHQVAGETTPPVSGSTTPTAASADNSAFSRMSRPFFSLSPFGLLRSSSSDRPSTKPSKSNAPEPPQDAERNGDARHPQSEQTVDEEEDRRTIRGVSLHGDETKSLVNDNSGSGAVPQPEKATDGSGPDVAAPTTNIVAPIV</sequence>
<dbReference type="GO" id="GO:0000149">
    <property type="term" value="F:SNARE binding"/>
    <property type="evidence" value="ECO:0007669"/>
    <property type="project" value="TreeGrafter"/>
</dbReference>
<dbReference type="EMBL" id="KB469296">
    <property type="protein sequence ID" value="EPQ61117.1"/>
    <property type="molecule type" value="Genomic_DNA"/>
</dbReference>
<feature type="compositionally biased region" description="Polar residues" evidence="5">
    <location>
        <begin position="1"/>
        <end position="14"/>
    </location>
</feature>
<dbReference type="Proteomes" id="UP000030669">
    <property type="component" value="Unassembled WGS sequence"/>
</dbReference>
<comment type="similarity">
    <text evidence="1">Belongs to the ATG14 family.</text>
</comment>
<dbReference type="PANTHER" id="PTHR15157:SF5">
    <property type="entry name" value="UV RADIATION RESISTANCE-ASSOCIATED GENE PROTEIN"/>
    <property type="match status" value="1"/>
</dbReference>
<dbReference type="STRING" id="670483.S7QP75"/>
<evidence type="ECO:0000256" key="2">
    <source>
        <dbReference type="ARBA" id="ARBA00013807"/>
    </source>
</evidence>
<dbReference type="OrthoDB" id="72772at2759"/>
<evidence type="ECO:0000313" key="6">
    <source>
        <dbReference type="EMBL" id="EPQ61117.1"/>
    </source>
</evidence>
<feature type="region of interest" description="Disordered" evidence="5">
    <location>
        <begin position="421"/>
        <end position="445"/>
    </location>
</feature>
<feature type="compositionally biased region" description="Polar residues" evidence="5">
    <location>
        <begin position="254"/>
        <end position="268"/>
    </location>
</feature>
<evidence type="ECO:0000256" key="4">
    <source>
        <dbReference type="SAM" id="Coils"/>
    </source>
</evidence>
<feature type="region of interest" description="Disordered" evidence="5">
    <location>
        <begin position="1"/>
        <end position="139"/>
    </location>
</feature>
<accession>S7QP75</accession>
<dbReference type="GO" id="GO:0032991">
    <property type="term" value="C:protein-containing complex"/>
    <property type="evidence" value="ECO:0007669"/>
    <property type="project" value="UniProtKB-ARBA"/>
</dbReference>
<feature type="region of interest" description="Disordered" evidence="5">
    <location>
        <begin position="861"/>
        <end position="957"/>
    </location>
</feature>
<feature type="region of interest" description="Disordered" evidence="5">
    <location>
        <begin position="185"/>
        <end position="291"/>
    </location>
</feature>
<dbReference type="eggNOG" id="KOG2896">
    <property type="taxonomic scope" value="Eukaryota"/>
</dbReference>
<feature type="compositionally biased region" description="Polar residues" evidence="5">
    <location>
        <begin position="948"/>
        <end position="957"/>
    </location>
</feature>
<feature type="region of interest" description="Disordered" evidence="5">
    <location>
        <begin position="820"/>
        <end position="842"/>
    </location>
</feature>
<protein>
    <recommendedName>
        <fullName evidence="2">Autophagy-related protein 14</fullName>
    </recommendedName>
</protein>
<feature type="region of interest" description="Disordered" evidence="5">
    <location>
        <begin position="469"/>
        <end position="495"/>
    </location>
</feature>
<feature type="compositionally biased region" description="Low complexity" evidence="5">
    <location>
        <begin position="231"/>
        <end position="246"/>
    </location>
</feature>
<dbReference type="GO" id="GO:0035493">
    <property type="term" value="P:SNARE complex assembly"/>
    <property type="evidence" value="ECO:0007669"/>
    <property type="project" value="TreeGrafter"/>
</dbReference>
<dbReference type="Pfam" id="PF10186">
    <property type="entry name" value="ATG14"/>
    <property type="match status" value="1"/>
</dbReference>
<feature type="compositionally biased region" description="Low complexity" evidence="5">
    <location>
        <begin position="280"/>
        <end position="291"/>
    </location>
</feature>
<organism evidence="6 7">
    <name type="scientific">Gloeophyllum trabeum (strain ATCC 11539 / FP-39264 / Madison 617)</name>
    <name type="common">Brown rot fungus</name>
    <dbReference type="NCBI Taxonomy" id="670483"/>
    <lineage>
        <taxon>Eukaryota</taxon>
        <taxon>Fungi</taxon>
        <taxon>Dikarya</taxon>
        <taxon>Basidiomycota</taxon>
        <taxon>Agaricomycotina</taxon>
        <taxon>Agaricomycetes</taxon>
        <taxon>Gloeophyllales</taxon>
        <taxon>Gloeophyllaceae</taxon>
        <taxon>Gloeophyllum</taxon>
    </lineage>
</organism>
<feature type="compositionally biased region" description="Polar residues" evidence="5">
    <location>
        <begin position="218"/>
        <end position="228"/>
    </location>
</feature>
<feature type="compositionally biased region" description="Polar residues" evidence="5">
    <location>
        <begin position="436"/>
        <end position="445"/>
    </location>
</feature>
<dbReference type="RefSeq" id="XP_007861363.1">
    <property type="nucleotide sequence ID" value="XM_007863172.1"/>
</dbReference>
<feature type="compositionally biased region" description="Low complexity" evidence="5">
    <location>
        <begin position="824"/>
        <end position="839"/>
    </location>
</feature>
<feature type="compositionally biased region" description="Polar residues" evidence="5">
    <location>
        <begin position="107"/>
        <end position="126"/>
    </location>
</feature>
<feature type="coiled-coil region" evidence="4">
    <location>
        <begin position="566"/>
        <end position="617"/>
    </location>
</feature>
<dbReference type="HOGENOM" id="CLU_011081_0_0_1"/>
<evidence type="ECO:0000256" key="5">
    <source>
        <dbReference type="SAM" id="MobiDB-lite"/>
    </source>
</evidence>
<reference evidence="6 7" key="1">
    <citation type="journal article" date="2012" name="Science">
        <title>The Paleozoic origin of enzymatic lignin decomposition reconstructed from 31 fungal genomes.</title>
        <authorList>
            <person name="Floudas D."/>
            <person name="Binder M."/>
            <person name="Riley R."/>
            <person name="Barry K."/>
            <person name="Blanchette R.A."/>
            <person name="Henrissat B."/>
            <person name="Martinez A.T."/>
            <person name="Otillar R."/>
            <person name="Spatafora J.W."/>
            <person name="Yadav J.S."/>
            <person name="Aerts A."/>
            <person name="Benoit I."/>
            <person name="Boyd A."/>
            <person name="Carlson A."/>
            <person name="Copeland A."/>
            <person name="Coutinho P.M."/>
            <person name="de Vries R.P."/>
            <person name="Ferreira P."/>
            <person name="Findley K."/>
            <person name="Foster B."/>
            <person name="Gaskell J."/>
            <person name="Glotzer D."/>
            <person name="Gorecki P."/>
            <person name="Heitman J."/>
            <person name="Hesse C."/>
            <person name="Hori C."/>
            <person name="Igarashi K."/>
            <person name="Jurgens J.A."/>
            <person name="Kallen N."/>
            <person name="Kersten P."/>
            <person name="Kohler A."/>
            <person name="Kuees U."/>
            <person name="Kumar T.K.A."/>
            <person name="Kuo A."/>
            <person name="LaButti K."/>
            <person name="Larrondo L.F."/>
            <person name="Lindquist E."/>
            <person name="Ling A."/>
            <person name="Lombard V."/>
            <person name="Lucas S."/>
            <person name="Lundell T."/>
            <person name="Martin R."/>
            <person name="McLaughlin D.J."/>
            <person name="Morgenstern I."/>
            <person name="Morin E."/>
            <person name="Murat C."/>
            <person name="Nagy L.G."/>
            <person name="Nolan M."/>
            <person name="Ohm R.A."/>
            <person name="Patyshakuliyeva A."/>
            <person name="Rokas A."/>
            <person name="Ruiz-Duenas F.J."/>
            <person name="Sabat G."/>
            <person name="Salamov A."/>
            <person name="Samejima M."/>
            <person name="Schmutz J."/>
            <person name="Slot J.C."/>
            <person name="St John F."/>
            <person name="Stenlid J."/>
            <person name="Sun H."/>
            <person name="Sun S."/>
            <person name="Syed K."/>
            <person name="Tsang A."/>
            <person name="Wiebenga A."/>
            <person name="Young D."/>
            <person name="Pisabarro A."/>
            <person name="Eastwood D.C."/>
            <person name="Martin F."/>
            <person name="Cullen D."/>
            <person name="Grigoriev I.V."/>
            <person name="Hibbett D.S."/>
        </authorList>
    </citation>
    <scope>NUCLEOTIDE SEQUENCE [LARGE SCALE GENOMIC DNA]</scope>
    <source>
        <strain evidence="6 7">ATCC 11539</strain>
    </source>
</reference>
<dbReference type="GO" id="GO:0000323">
    <property type="term" value="C:lytic vacuole"/>
    <property type="evidence" value="ECO:0007669"/>
    <property type="project" value="TreeGrafter"/>
</dbReference>
<dbReference type="KEGG" id="gtr:GLOTRDRAFT_135667"/>
<evidence type="ECO:0000256" key="1">
    <source>
        <dbReference type="ARBA" id="ARBA00009574"/>
    </source>
</evidence>
<dbReference type="GO" id="GO:0005768">
    <property type="term" value="C:endosome"/>
    <property type="evidence" value="ECO:0007669"/>
    <property type="project" value="TreeGrafter"/>
</dbReference>
<dbReference type="AlphaFoldDB" id="S7QP75"/>